<name>A0A073IUL1_9BACT</name>
<keyword evidence="1" id="KW-1133">Transmembrane helix</keyword>
<dbReference type="eggNOG" id="ENOG502ZJFB">
    <property type="taxonomic scope" value="Bacteria"/>
</dbReference>
<evidence type="ECO:0000313" key="3">
    <source>
        <dbReference type="EMBL" id="KEJ93156.1"/>
    </source>
</evidence>
<dbReference type="STRING" id="2754.EH55_12680"/>
<dbReference type="GeneID" id="90982818"/>
<feature type="transmembrane region" description="Helical" evidence="1">
    <location>
        <begin position="5"/>
        <end position="23"/>
    </location>
</feature>
<dbReference type="EMBL" id="JMKI01000006">
    <property type="protein sequence ID" value="KEJ93156.1"/>
    <property type="molecule type" value="Genomic_DNA"/>
</dbReference>
<dbReference type="OrthoDB" id="6413at2"/>
<sequence length="165" mass="19085">MSRFIISLFMPTVILILSGAYYLESINVDPIDKILIKPTCLLILLIYMYFVVVEFINYKKSKHVHVKVNESTEIEMNAVNNNAARKTHIPYKELAIIFMTALYVLAIQYLGFVFTSIVFMASMFYILNVRKVWIIAVFSIFSTILLYFAFKVVLMLPLPEGIFAF</sequence>
<accession>A0A073IUL1</accession>
<proteinExistence type="predicted"/>
<gene>
    <name evidence="3" type="ORF">EH55_12680</name>
</gene>
<feature type="transmembrane region" description="Helical" evidence="1">
    <location>
        <begin position="132"/>
        <end position="150"/>
    </location>
</feature>
<feature type="transmembrane region" description="Helical" evidence="1">
    <location>
        <begin position="94"/>
        <end position="126"/>
    </location>
</feature>
<dbReference type="InterPro" id="IPR009936">
    <property type="entry name" value="DUF1468"/>
</dbReference>
<protein>
    <recommendedName>
        <fullName evidence="2">DUF1468 domain-containing protein</fullName>
    </recommendedName>
</protein>
<keyword evidence="1" id="KW-0812">Transmembrane</keyword>
<dbReference type="RefSeq" id="WP_037974495.1">
    <property type="nucleotide sequence ID" value="NZ_JMKI01000006.1"/>
</dbReference>
<keyword evidence="1" id="KW-0472">Membrane</keyword>
<dbReference type="Proteomes" id="UP000027665">
    <property type="component" value="Unassembled WGS sequence"/>
</dbReference>
<dbReference type="AlphaFoldDB" id="A0A073IUL1"/>
<reference evidence="3 4" key="1">
    <citation type="submission" date="2014-04" db="EMBL/GenBank/DDBJ databases">
        <title>Draft Genome Sequence of Synergistes jonesii.</title>
        <authorList>
            <person name="Coil D.A."/>
            <person name="Eisen J.A."/>
            <person name="Holland-Moritz H.E."/>
        </authorList>
    </citation>
    <scope>NUCLEOTIDE SEQUENCE [LARGE SCALE GENOMIC DNA]</scope>
    <source>
        <strain evidence="3 4">78-1</strain>
    </source>
</reference>
<evidence type="ECO:0000256" key="1">
    <source>
        <dbReference type="SAM" id="Phobius"/>
    </source>
</evidence>
<evidence type="ECO:0000313" key="4">
    <source>
        <dbReference type="Proteomes" id="UP000027665"/>
    </source>
</evidence>
<feature type="domain" description="DUF1468" evidence="2">
    <location>
        <begin position="36"/>
        <end position="159"/>
    </location>
</feature>
<feature type="transmembrane region" description="Helical" evidence="1">
    <location>
        <begin position="35"/>
        <end position="56"/>
    </location>
</feature>
<dbReference type="Pfam" id="PF07331">
    <property type="entry name" value="TctB"/>
    <property type="match status" value="1"/>
</dbReference>
<organism evidence="3 4">
    <name type="scientific">Synergistes jonesii</name>
    <dbReference type="NCBI Taxonomy" id="2754"/>
    <lineage>
        <taxon>Bacteria</taxon>
        <taxon>Thermotogati</taxon>
        <taxon>Synergistota</taxon>
        <taxon>Synergistia</taxon>
        <taxon>Synergistales</taxon>
        <taxon>Synergistaceae</taxon>
        <taxon>Synergistes</taxon>
    </lineage>
</organism>
<keyword evidence="4" id="KW-1185">Reference proteome</keyword>
<comment type="caution">
    <text evidence="3">The sequence shown here is derived from an EMBL/GenBank/DDBJ whole genome shotgun (WGS) entry which is preliminary data.</text>
</comment>
<evidence type="ECO:0000259" key="2">
    <source>
        <dbReference type="Pfam" id="PF07331"/>
    </source>
</evidence>